<evidence type="ECO:0000313" key="16">
    <source>
        <dbReference type="Proteomes" id="UP000295146"/>
    </source>
</evidence>
<organism evidence="15 16">
    <name type="scientific">Kribbella pratensis</name>
    <dbReference type="NCBI Taxonomy" id="2512112"/>
    <lineage>
        <taxon>Bacteria</taxon>
        <taxon>Bacillati</taxon>
        <taxon>Actinomycetota</taxon>
        <taxon>Actinomycetes</taxon>
        <taxon>Propionibacteriales</taxon>
        <taxon>Kribbellaceae</taxon>
        <taxon>Kribbella</taxon>
    </lineage>
</organism>
<gene>
    <name evidence="15" type="ORF">EV653_2444</name>
</gene>
<keyword evidence="3" id="KW-0285">Flavoprotein</keyword>
<evidence type="ECO:0000259" key="14">
    <source>
        <dbReference type="PROSITE" id="PS51384"/>
    </source>
</evidence>
<dbReference type="Proteomes" id="UP000295146">
    <property type="component" value="Unassembled WGS sequence"/>
</dbReference>
<proteinExistence type="predicted"/>
<dbReference type="GO" id="GO:0051537">
    <property type="term" value="F:2 iron, 2 sulfur cluster binding"/>
    <property type="evidence" value="ECO:0007669"/>
    <property type="project" value="UniProtKB-KW"/>
</dbReference>
<dbReference type="InterPro" id="IPR050415">
    <property type="entry name" value="MRET"/>
</dbReference>
<protein>
    <submittedName>
        <fullName evidence="15">Ferric reductase</fullName>
    </submittedName>
</protein>
<dbReference type="PROSITE" id="PS51384">
    <property type="entry name" value="FAD_FR"/>
    <property type="match status" value="1"/>
</dbReference>
<dbReference type="InterPro" id="IPR017927">
    <property type="entry name" value="FAD-bd_FR_type"/>
</dbReference>
<feature type="transmembrane region" description="Helical" evidence="13">
    <location>
        <begin position="213"/>
        <end position="233"/>
    </location>
</feature>
<evidence type="ECO:0000256" key="10">
    <source>
        <dbReference type="ARBA" id="ARBA00023004"/>
    </source>
</evidence>
<keyword evidence="9" id="KW-0560">Oxidoreductase</keyword>
<dbReference type="CDD" id="cd06198">
    <property type="entry name" value="FNR_like_3"/>
    <property type="match status" value="1"/>
</dbReference>
<keyword evidence="12 13" id="KW-0472">Membrane</keyword>
<feature type="transmembrane region" description="Helical" evidence="13">
    <location>
        <begin position="183"/>
        <end position="201"/>
    </location>
</feature>
<evidence type="ECO:0000256" key="13">
    <source>
        <dbReference type="SAM" id="Phobius"/>
    </source>
</evidence>
<evidence type="ECO:0000256" key="8">
    <source>
        <dbReference type="ARBA" id="ARBA00022989"/>
    </source>
</evidence>
<evidence type="ECO:0000256" key="7">
    <source>
        <dbReference type="ARBA" id="ARBA00022827"/>
    </source>
</evidence>
<keyword evidence="5" id="KW-0001">2Fe-2S</keyword>
<keyword evidence="10" id="KW-0408">Iron</keyword>
<evidence type="ECO:0000256" key="1">
    <source>
        <dbReference type="ARBA" id="ARBA00001974"/>
    </source>
</evidence>
<dbReference type="InterPro" id="IPR001433">
    <property type="entry name" value="OxRdtase_FAD/NAD-bd"/>
</dbReference>
<evidence type="ECO:0000256" key="3">
    <source>
        <dbReference type="ARBA" id="ARBA00022630"/>
    </source>
</evidence>
<dbReference type="SUPFAM" id="SSF63380">
    <property type="entry name" value="Riboflavin synthase domain-like"/>
    <property type="match status" value="1"/>
</dbReference>
<sequence length="473" mass="52980">MTYRDSTPAVNRPRIAHVRRRPRRTPSWWRDVAGVLCWASVLVVIALWVSGRGLQLLASGPADLFTSLGRLSGLVAADLLLVQVFLMARVPMIERSYGQDELARRHRLVGFWSFNLLLVHIALILVGYTLRDHDNLVRETWNVVTTYGGMLLAAAASVALTLVVVTSLRAARKALRYESWHLLHLYAYIGVGLSIPHEIWTGADFTSSRMARLYWWSAYGVALGAIVLFRFALPLWRTLRHGLTVREVVHEAPGVVTVLLGGRGLHRMPVRAGQYFVFRFLDGPGWSRGNPYSLSASPAPDRLRVTAKAAGDGSSRLARLRPGTRVAVEGPYGRLTAERRVTDRVAMFACGIGITPLRALLEELDYRPGDAVLVYRAHSAEDLVFRDELEQLAVRRGITLQYVLGPRQRKRVSWLPESAKTWSDADAMWDLVPGIERYDVYVCGPDQWMDAVCAAALELGLPANQLHQERFSW</sequence>
<feature type="transmembrane region" description="Helical" evidence="13">
    <location>
        <begin position="150"/>
        <end position="171"/>
    </location>
</feature>
<comment type="subcellular location">
    <subcellularLocation>
        <location evidence="2">Membrane</location>
        <topology evidence="2">Multi-pass membrane protein</topology>
    </subcellularLocation>
</comment>
<dbReference type="EMBL" id="SODP01000001">
    <property type="protein sequence ID" value="TDW77279.1"/>
    <property type="molecule type" value="Genomic_DNA"/>
</dbReference>
<feature type="transmembrane region" description="Helical" evidence="13">
    <location>
        <begin position="69"/>
        <end position="88"/>
    </location>
</feature>
<dbReference type="GO" id="GO:0016020">
    <property type="term" value="C:membrane"/>
    <property type="evidence" value="ECO:0007669"/>
    <property type="project" value="UniProtKB-SubCell"/>
</dbReference>
<evidence type="ECO:0000256" key="4">
    <source>
        <dbReference type="ARBA" id="ARBA00022692"/>
    </source>
</evidence>
<dbReference type="InterPro" id="IPR039261">
    <property type="entry name" value="FNR_nucleotide-bd"/>
</dbReference>
<name>A0A4R8CMI2_9ACTN</name>
<dbReference type="Pfam" id="PF00175">
    <property type="entry name" value="NAD_binding_1"/>
    <property type="match status" value="1"/>
</dbReference>
<evidence type="ECO:0000256" key="9">
    <source>
        <dbReference type="ARBA" id="ARBA00023002"/>
    </source>
</evidence>
<dbReference type="Pfam" id="PF01794">
    <property type="entry name" value="Ferric_reduct"/>
    <property type="match status" value="1"/>
</dbReference>
<dbReference type="InterPro" id="IPR001709">
    <property type="entry name" value="Flavoprot_Pyr_Nucl_cyt_Rdtase"/>
</dbReference>
<evidence type="ECO:0000256" key="6">
    <source>
        <dbReference type="ARBA" id="ARBA00022723"/>
    </source>
</evidence>
<keyword evidence="11" id="KW-0411">Iron-sulfur</keyword>
<keyword evidence="8 13" id="KW-1133">Transmembrane helix</keyword>
<comment type="cofactor">
    <cofactor evidence="1">
        <name>FAD</name>
        <dbReference type="ChEBI" id="CHEBI:57692"/>
    </cofactor>
</comment>
<evidence type="ECO:0000256" key="12">
    <source>
        <dbReference type="ARBA" id="ARBA00023136"/>
    </source>
</evidence>
<keyword evidence="4 13" id="KW-0812">Transmembrane</keyword>
<keyword evidence="16" id="KW-1185">Reference proteome</keyword>
<dbReference type="InterPro" id="IPR013130">
    <property type="entry name" value="Fe3_Rdtase_TM_dom"/>
</dbReference>
<dbReference type="GO" id="GO:0050660">
    <property type="term" value="F:flavin adenine dinucleotide binding"/>
    <property type="evidence" value="ECO:0007669"/>
    <property type="project" value="TreeGrafter"/>
</dbReference>
<keyword evidence="7" id="KW-0274">FAD</keyword>
<dbReference type="GO" id="GO:0046872">
    <property type="term" value="F:metal ion binding"/>
    <property type="evidence" value="ECO:0007669"/>
    <property type="project" value="UniProtKB-KW"/>
</dbReference>
<reference evidence="15 16" key="1">
    <citation type="submission" date="2019-03" db="EMBL/GenBank/DDBJ databases">
        <title>Genomic Encyclopedia of Type Strains, Phase III (KMG-III): the genomes of soil and plant-associated and newly described type strains.</title>
        <authorList>
            <person name="Whitman W."/>
        </authorList>
    </citation>
    <scope>NUCLEOTIDE SEQUENCE [LARGE SCALE GENOMIC DNA]</scope>
    <source>
        <strain evidence="15 16">VKM Ac-2573</strain>
    </source>
</reference>
<feature type="transmembrane region" description="Helical" evidence="13">
    <location>
        <begin position="109"/>
        <end position="130"/>
    </location>
</feature>
<evidence type="ECO:0000256" key="5">
    <source>
        <dbReference type="ARBA" id="ARBA00022714"/>
    </source>
</evidence>
<dbReference type="PANTHER" id="PTHR47354">
    <property type="entry name" value="NADH OXIDOREDUCTASE HCR"/>
    <property type="match status" value="1"/>
</dbReference>
<accession>A0A4R8CMI2</accession>
<dbReference type="OrthoDB" id="9801223at2"/>
<evidence type="ECO:0000313" key="15">
    <source>
        <dbReference type="EMBL" id="TDW77279.1"/>
    </source>
</evidence>
<dbReference type="InterPro" id="IPR017938">
    <property type="entry name" value="Riboflavin_synthase-like_b-brl"/>
</dbReference>
<dbReference type="SUPFAM" id="SSF52343">
    <property type="entry name" value="Ferredoxin reductase-like, C-terminal NADP-linked domain"/>
    <property type="match status" value="1"/>
</dbReference>
<dbReference type="PRINTS" id="PR00371">
    <property type="entry name" value="FPNCR"/>
</dbReference>
<feature type="domain" description="FAD-binding FR-type" evidence="14">
    <location>
        <begin position="238"/>
        <end position="338"/>
    </location>
</feature>
<comment type="caution">
    <text evidence="15">The sequence shown here is derived from an EMBL/GenBank/DDBJ whole genome shotgun (WGS) entry which is preliminary data.</text>
</comment>
<evidence type="ECO:0000256" key="11">
    <source>
        <dbReference type="ARBA" id="ARBA00023014"/>
    </source>
</evidence>
<dbReference type="Gene3D" id="2.40.30.10">
    <property type="entry name" value="Translation factors"/>
    <property type="match status" value="1"/>
</dbReference>
<feature type="transmembrane region" description="Helical" evidence="13">
    <location>
        <begin position="28"/>
        <end position="49"/>
    </location>
</feature>
<dbReference type="GO" id="GO:0016491">
    <property type="term" value="F:oxidoreductase activity"/>
    <property type="evidence" value="ECO:0007669"/>
    <property type="project" value="UniProtKB-KW"/>
</dbReference>
<dbReference type="PANTHER" id="PTHR47354:SF8">
    <property type="entry name" value="1,2-PHENYLACETYL-COA EPOXIDASE, SUBUNIT E"/>
    <property type="match status" value="1"/>
</dbReference>
<dbReference type="RefSeq" id="WP_134101606.1">
    <property type="nucleotide sequence ID" value="NZ_SODP01000001.1"/>
</dbReference>
<dbReference type="Gene3D" id="3.40.50.80">
    <property type="entry name" value="Nucleotide-binding domain of ferredoxin-NADP reductase (FNR) module"/>
    <property type="match status" value="1"/>
</dbReference>
<keyword evidence="6" id="KW-0479">Metal-binding</keyword>
<evidence type="ECO:0000256" key="2">
    <source>
        <dbReference type="ARBA" id="ARBA00004141"/>
    </source>
</evidence>
<dbReference type="AlphaFoldDB" id="A0A4R8CMI2"/>